<organism evidence="1">
    <name type="scientific">candidate division WOR-3 bacterium</name>
    <dbReference type="NCBI Taxonomy" id="2052148"/>
    <lineage>
        <taxon>Bacteria</taxon>
        <taxon>Bacteria division WOR-3</taxon>
    </lineage>
</organism>
<sequence>MKKLAIKSRQSALGGLFITLLLVLTFSPNCDLLPNDKDFEPTGNPYTLNPNIELIRIQESKTRYNPTGTFSLDFIARSKSGNTESANLPAGLFFLASNKKVQNTIIVKDYQIPVTSVVDTFTLGVFSVNEFKDLPGDADYYTIGPITDNPDLNQIIDIVRHKRLDASNVLTVQRAIYQVTSGDSLSSTMLESLNMLPPESDLPFESTL</sequence>
<name>A0A7C6A9F8_UNCW3</name>
<reference evidence="1" key="1">
    <citation type="journal article" date="2020" name="mSystems">
        <title>Genome- and Community-Level Interaction Insights into Carbon Utilization and Element Cycling Functions of Hydrothermarchaeota in Hydrothermal Sediment.</title>
        <authorList>
            <person name="Zhou Z."/>
            <person name="Liu Y."/>
            <person name="Xu W."/>
            <person name="Pan J."/>
            <person name="Luo Z.H."/>
            <person name="Li M."/>
        </authorList>
    </citation>
    <scope>NUCLEOTIDE SEQUENCE [LARGE SCALE GENOMIC DNA]</scope>
    <source>
        <strain evidence="1">SpSt-876</strain>
    </source>
</reference>
<dbReference type="AlphaFoldDB" id="A0A7C6A9F8"/>
<dbReference type="EMBL" id="DTLI01000071">
    <property type="protein sequence ID" value="HHS51804.1"/>
    <property type="molecule type" value="Genomic_DNA"/>
</dbReference>
<accession>A0A7C6A9F8</accession>
<protein>
    <submittedName>
        <fullName evidence="1">Uncharacterized protein</fullName>
    </submittedName>
</protein>
<comment type="caution">
    <text evidence="1">The sequence shown here is derived from an EMBL/GenBank/DDBJ whole genome shotgun (WGS) entry which is preliminary data.</text>
</comment>
<evidence type="ECO:0000313" key="1">
    <source>
        <dbReference type="EMBL" id="HHS51804.1"/>
    </source>
</evidence>
<gene>
    <name evidence="1" type="ORF">ENW73_02910</name>
</gene>
<proteinExistence type="predicted"/>